<dbReference type="SUPFAM" id="SSF51206">
    <property type="entry name" value="cAMP-binding domain-like"/>
    <property type="match status" value="1"/>
</dbReference>
<dbReference type="InterPro" id="IPR050866">
    <property type="entry name" value="CNG_cation_channel"/>
</dbReference>
<dbReference type="PROSITE" id="PS00889">
    <property type="entry name" value="CNMP_BINDING_2"/>
    <property type="match status" value="1"/>
</dbReference>
<keyword evidence="4 10" id="KW-1133">Transmembrane helix</keyword>
<feature type="transmembrane region" description="Helical" evidence="10">
    <location>
        <begin position="187"/>
        <end position="209"/>
    </location>
</feature>
<dbReference type="CDD" id="cd00038">
    <property type="entry name" value="CAP_ED"/>
    <property type="match status" value="1"/>
</dbReference>
<dbReference type="InterPro" id="IPR018488">
    <property type="entry name" value="cNMP-bd_CS"/>
</dbReference>
<keyword evidence="13" id="KW-1185">Reference proteome</keyword>
<gene>
    <name evidence="12" type="ORF">EVOR1521_LOCUS31812</name>
</gene>
<accession>A0AA36JRQ0</accession>
<keyword evidence="8" id="KW-0407">Ion channel</keyword>
<evidence type="ECO:0000256" key="3">
    <source>
        <dbReference type="ARBA" id="ARBA00022692"/>
    </source>
</evidence>
<evidence type="ECO:0000259" key="11">
    <source>
        <dbReference type="PROSITE" id="PS50042"/>
    </source>
</evidence>
<dbReference type="GO" id="GO:0016020">
    <property type="term" value="C:membrane"/>
    <property type="evidence" value="ECO:0007669"/>
    <property type="project" value="UniProtKB-SubCell"/>
</dbReference>
<feature type="transmembrane region" description="Helical" evidence="10">
    <location>
        <begin position="99"/>
        <end position="121"/>
    </location>
</feature>
<evidence type="ECO:0000313" key="13">
    <source>
        <dbReference type="Proteomes" id="UP001178507"/>
    </source>
</evidence>
<evidence type="ECO:0000256" key="4">
    <source>
        <dbReference type="ARBA" id="ARBA00022989"/>
    </source>
</evidence>
<evidence type="ECO:0000256" key="2">
    <source>
        <dbReference type="ARBA" id="ARBA00022448"/>
    </source>
</evidence>
<feature type="transmembrane region" description="Helical" evidence="10">
    <location>
        <begin position="141"/>
        <end position="159"/>
    </location>
</feature>
<dbReference type="GO" id="GO:0044877">
    <property type="term" value="F:protein-containing complex binding"/>
    <property type="evidence" value="ECO:0007669"/>
    <property type="project" value="TreeGrafter"/>
</dbReference>
<keyword evidence="2" id="KW-0813">Transport</keyword>
<protein>
    <recommendedName>
        <fullName evidence="11">Cyclic nucleotide-binding domain-containing protein</fullName>
    </recommendedName>
</protein>
<dbReference type="EMBL" id="CAUJNA010003860">
    <property type="protein sequence ID" value="CAJ1411175.1"/>
    <property type="molecule type" value="Genomic_DNA"/>
</dbReference>
<evidence type="ECO:0000256" key="6">
    <source>
        <dbReference type="ARBA" id="ARBA00023136"/>
    </source>
</evidence>
<feature type="transmembrane region" description="Helical" evidence="10">
    <location>
        <begin position="319"/>
        <end position="344"/>
    </location>
</feature>
<evidence type="ECO:0000256" key="8">
    <source>
        <dbReference type="ARBA" id="ARBA00023303"/>
    </source>
</evidence>
<evidence type="ECO:0000256" key="9">
    <source>
        <dbReference type="SAM" id="MobiDB-lite"/>
    </source>
</evidence>
<comment type="caution">
    <text evidence="12">The sequence shown here is derived from an EMBL/GenBank/DDBJ whole genome shotgun (WGS) entry which is preliminary data.</text>
</comment>
<sequence>MVRDAPLRTENTFESNRDDRWRSLLSLILRERIYRTLAFWRKRFEFMSAADLAHTLYDGSKGGKDLFLDMKELVQNDQDGPSSENLTRKAKIEVFDSDLACFIDVLMLVNVSMTMVVAPLTFLWDGRWQDPATVPGGKDTLMFDLAMDIVYAVYLLLTLEMSYLHPEQRTEIVTSSKIIYCRVRSPLFWLKWLSVTCYFWAAAFGWPLVINALKIFRAGVFIELPDSLWRLRDTSEVRLTKPVLLLMGVAHWVASFLFCFGGYLEHLQTQGAAASETTFRGEVVDGKLSSYVIAYVEALYMLTGALDGPTGDGARDGNFGALMIVVVFAPIGQLVVSLFIAAIVQEQDLKNALDRRHNENKAFMQRAVQILGIPKELQRRVFSMHYFQKMSHDIEAFQILFNGKNLSGALSSALKIYLYKESVLNCKYLSEKDPNYIIEVVKILEDVVCLPGEYVARRGEIAHQMFFIARGNMSVLVPDVHNPNDVGHARAVRTLKLSDFFGEVALIKDCVRTAWIRADSYSLLSSLSRHDIEPVWKYFPEYKEELAAQVAETAAKDKKRNAQNRWKNYGLGEKRKVLLEFKQKEEEAKGKKSARASVLAAADDDESADVLASGDSAVLAVPEGQAPPDVGKMFTELLRRQSALESKFEAQRKQIKQLVDSLQSGSSCSAGGATSALASAVTSGAVNGAASSATKKNRKTRAKKMAAAEDAATAEDAAAGEEAAAAEETAAAEDTAAAVDLAAAEDAMPEEAAQEAIAEREAAEVPCLPAFVLGDGPEAEPLLGTEETGLPAPSDGR</sequence>
<keyword evidence="3 10" id="KW-0812">Transmembrane</keyword>
<comment type="subcellular location">
    <subcellularLocation>
        <location evidence="1">Membrane</location>
        <topology evidence="1">Multi-pass membrane protein</topology>
    </subcellularLocation>
</comment>
<reference evidence="12" key="1">
    <citation type="submission" date="2023-08" db="EMBL/GenBank/DDBJ databases">
        <authorList>
            <person name="Chen Y."/>
            <person name="Shah S."/>
            <person name="Dougan E. K."/>
            <person name="Thang M."/>
            <person name="Chan C."/>
        </authorList>
    </citation>
    <scope>NUCLEOTIDE SEQUENCE</scope>
</reference>
<dbReference type="Gene3D" id="2.60.120.10">
    <property type="entry name" value="Jelly Rolls"/>
    <property type="match status" value="1"/>
</dbReference>
<dbReference type="AlphaFoldDB" id="A0AA36JRQ0"/>
<keyword evidence="5" id="KW-0406">Ion transport</keyword>
<feature type="region of interest" description="Disordered" evidence="9">
    <location>
        <begin position="769"/>
        <end position="797"/>
    </location>
</feature>
<organism evidence="12 13">
    <name type="scientific">Effrenium voratum</name>
    <dbReference type="NCBI Taxonomy" id="2562239"/>
    <lineage>
        <taxon>Eukaryota</taxon>
        <taxon>Sar</taxon>
        <taxon>Alveolata</taxon>
        <taxon>Dinophyceae</taxon>
        <taxon>Suessiales</taxon>
        <taxon>Symbiodiniaceae</taxon>
        <taxon>Effrenium</taxon>
    </lineage>
</organism>
<feature type="transmembrane region" description="Helical" evidence="10">
    <location>
        <begin position="243"/>
        <end position="264"/>
    </location>
</feature>
<dbReference type="InterPro" id="IPR000595">
    <property type="entry name" value="cNMP-bd_dom"/>
</dbReference>
<keyword evidence="6 10" id="KW-0472">Membrane</keyword>
<dbReference type="PROSITE" id="PS50042">
    <property type="entry name" value="CNMP_BINDING_3"/>
    <property type="match status" value="1"/>
</dbReference>
<evidence type="ECO:0000256" key="10">
    <source>
        <dbReference type="SAM" id="Phobius"/>
    </source>
</evidence>
<name>A0AA36JRQ0_9DINO</name>
<evidence type="ECO:0000256" key="5">
    <source>
        <dbReference type="ARBA" id="ARBA00023065"/>
    </source>
</evidence>
<dbReference type="Pfam" id="PF00027">
    <property type="entry name" value="cNMP_binding"/>
    <property type="match status" value="1"/>
</dbReference>
<dbReference type="SMART" id="SM00100">
    <property type="entry name" value="cNMP"/>
    <property type="match status" value="1"/>
</dbReference>
<dbReference type="Proteomes" id="UP001178507">
    <property type="component" value="Unassembled WGS sequence"/>
</dbReference>
<dbReference type="GO" id="GO:0005221">
    <property type="term" value="F:intracellularly cyclic nucleotide-activated monoatomic cation channel activity"/>
    <property type="evidence" value="ECO:0007669"/>
    <property type="project" value="InterPro"/>
</dbReference>
<evidence type="ECO:0000256" key="1">
    <source>
        <dbReference type="ARBA" id="ARBA00004141"/>
    </source>
</evidence>
<dbReference type="InterPro" id="IPR014710">
    <property type="entry name" value="RmlC-like_jellyroll"/>
</dbReference>
<dbReference type="InterPro" id="IPR018490">
    <property type="entry name" value="cNMP-bd_dom_sf"/>
</dbReference>
<proteinExistence type="predicted"/>
<dbReference type="PANTHER" id="PTHR45638:SF11">
    <property type="entry name" value="CYCLIC NUCLEOTIDE-GATED CATION CHANNEL SUBUNIT A"/>
    <property type="match status" value="1"/>
</dbReference>
<feature type="domain" description="Cyclic nucleotide-binding" evidence="11">
    <location>
        <begin position="428"/>
        <end position="553"/>
    </location>
</feature>
<dbReference type="PANTHER" id="PTHR45638">
    <property type="entry name" value="CYCLIC NUCLEOTIDE-GATED CATION CHANNEL SUBUNIT A"/>
    <property type="match status" value="1"/>
</dbReference>
<keyword evidence="7" id="KW-1071">Ligand-gated ion channel</keyword>
<evidence type="ECO:0000313" key="12">
    <source>
        <dbReference type="EMBL" id="CAJ1411175.1"/>
    </source>
</evidence>
<evidence type="ECO:0000256" key="7">
    <source>
        <dbReference type="ARBA" id="ARBA00023286"/>
    </source>
</evidence>